<sequence>MPQKDKEGPSGPTVRRTVTMPGAIADPGSALRPQAGRGVAGEAEATPAPVHGPTVRATPSTAATSDGSSISSTGEASPAQAVADGASAEKSSAEKSSVGKAAGDASSARASDDQGDVGVGILTAAEGGSPPAASQGDGASDDGDEPPSGRPTKALLAAAGIGGALLIAVPLLVAGTSDKDDSKPAAMAREASAHTMPADEKKDDAPGVYAPKSPSHDTPSPKATTKAKSRAPERSAPPSPATKEPEVKPSPTPKKSKKASPKRVATAIDYSNKKNVLLRNLVTGKCADIPYYEKGSVNGPIRQYDCDGTDADNQVWDFEVRYKGLGPRSANLFQIRNIKDGLCMDLPGHGGVEHGTEVKEWGCDGTTTDNQLWWLEKRGDRTFWIHNYASNQMCLAVKADRGSGDPSAPLALGPCRSDRNHEWTF</sequence>
<dbReference type="Proteomes" id="UP000186168">
    <property type="component" value="Unassembled WGS sequence"/>
</dbReference>
<gene>
    <name evidence="3" type="ORF">SPAR_25561</name>
</gene>
<reference evidence="3 4" key="1">
    <citation type="submission" date="2013-05" db="EMBL/GenBank/DDBJ databases">
        <title>Genome sequence of Streptomyces sparsogenes DSM 40356.</title>
        <authorList>
            <person name="Coyne S."/>
            <person name="Seebeck F.P."/>
        </authorList>
    </citation>
    <scope>NUCLEOTIDE SEQUENCE [LARGE SCALE GENOMIC DNA]</scope>
    <source>
        <strain evidence="3 4">DSM 40356</strain>
    </source>
</reference>
<dbReference type="CDD" id="cd00161">
    <property type="entry name" value="beta-trefoil_Ricin-like"/>
    <property type="match status" value="1"/>
</dbReference>
<evidence type="ECO:0000256" key="1">
    <source>
        <dbReference type="SAM" id="MobiDB-lite"/>
    </source>
</evidence>
<feature type="region of interest" description="Disordered" evidence="1">
    <location>
        <begin position="177"/>
        <end position="265"/>
    </location>
</feature>
<evidence type="ECO:0000259" key="2">
    <source>
        <dbReference type="Pfam" id="PF14200"/>
    </source>
</evidence>
<dbReference type="AlphaFoldDB" id="A0A1R1SE84"/>
<dbReference type="STRING" id="67365.GCA_001704635_03422"/>
<dbReference type="Gene3D" id="2.80.10.50">
    <property type="match status" value="1"/>
</dbReference>
<evidence type="ECO:0000313" key="3">
    <source>
        <dbReference type="EMBL" id="OMI36556.1"/>
    </source>
</evidence>
<accession>A0A1R1SE84</accession>
<dbReference type="SUPFAM" id="SSF50370">
    <property type="entry name" value="Ricin B-like lectins"/>
    <property type="match status" value="1"/>
</dbReference>
<dbReference type="EMBL" id="ASQP01000330">
    <property type="protein sequence ID" value="OMI36556.1"/>
    <property type="molecule type" value="Genomic_DNA"/>
</dbReference>
<dbReference type="RefSeq" id="WP_065967914.1">
    <property type="nucleotide sequence ID" value="NZ_ASQP01000330.1"/>
</dbReference>
<dbReference type="Pfam" id="PF14200">
    <property type="entry name" value="RicinB_lectin_2"/>
    <property type="match status" value="1"/>
</dbReference>
<comment type="caution">
    <text evidence="3">The sequence shown here is derived from an EMBL/GenBank/DDBJ whole genome shotgun (WGS) entry which is preliminary data.</text>
</comment>
<dbReference type="InterPro" id="IPR000772">
    <property type="entry name" value="Ricin_B_lectin"/>
</dbReference>
<protein>
    <submittedName>
        <fullName evidence="3">Hydrolytic protein</fullName>
    </submittedName>
</protein>
<feature type="compositionally biased region" description="Low complexity" evidence="1">
    <location>
        <begin position="85"/>
        <end position="109"/>
    </location>
</feature>
<name>A0A1R1SE84_9ACTN</name>
<feature type="domain" description="Ricin B lectin" evidence="2">
    <location>
        <begin position="312"/>
        <end position="402"/>
    </location>
</feature>
<dbReference type="GeneID" id="96748000"/>
<dbReference type="InterPro" id="IPR035992">
    <property type="entry name" value="Ricin_B-like_lectins"/>
</dbReference>
<keyword evidence="4" id="KW-1185">Reference proteome</keyword>
<feature type="compositionally biased region" description="Polar residues" evidence="1">
    <location>
        <begin position="57"/>
        <end position="75"/>
    </location>
</feature>
<dbReference type="PROSITE" id="PS50231">
    <property type="entry name" value="RICIN_B_LECTIN"/>
    <property type="match status" value="1"/>
</dbReference>
<feature type="region of interest" description="Disordered" evidence="1">
    <location>
        <begin position="1"/>
        <end position="155"/>
    </location>
</feature>
<evidence type="ECO:0000313" key="4">
    <source>
        <dbReference type="Proteomes" id="UP000186168"/>
    </source>
</evidence>
<organism evidence="3 4">
    <name type="scientific">Streptomyces sparsogenes DSM 40356</name>
    <dbReference type="NCBI Taxonomy" id="1331668"/>
    <lineage>
        <taxon>Bacteria</taxon>
        <taxon>Bacillati</taxon>
        <taxon>Actinomycetota</taxon>
        <taxon>Actinomycetes</taxon>
        <taxon>Kitasatosporales</taxon>
        <taxon>Streptomycetaceae</taxon>
        <taxon>Streptomyces</taxon>
    </lineage>
</organism>
<proteinExistence type="predicted"/>